<reference evidence="1" key="1">
    <citation type="journal article" date="2009" name="Rice">
        <title>De Novo Next Generation Sequencing of Plant Genomes.</title>
        <authorList>
            <person name="Rounsley S."/>
            <person name="Marri P.R."/>
            <person name="Yu Y."/>
            <person name="He R."/>
            <person name="Sisneros N."/>
            <person name="Goicoechea J.L."/>
            <person name="Lee S.J."/>
            <person name="Angelova A."/>
            <person name="Kudrna D."/>
            <person name="Luo M."/>
            <person name="Affourtit J."/>
            <person name="Desany B."/>
            <person name="Knight J."/>
            <person name="Niazi F."/>
            <person name="Egholm M."/>
            <person name="Wing R.A."/>
        </authorList>
    </citation>
    <scope>NUCLEOTIDE SEQUENCE [LARGE SCALE GENOMIC DNA]</scope>
    <source>
        <strain evidence="1">cv. IRGC 105608</strain>
    </source>
</reference>
<dbReference type="PaxDb" id="65489-OBART11G10290.1"/>
<dbReference type="Proteomes" id="UP000026960">
    <property type="component" value="Chromosome 11"/>
</dbReference>
<dbReference type="Gramene" id="OBART11G10290.1">
    <property type="protein sequence ID" value="OBART11G10290.1"/>
    <property type="gene ID" value="OBART11G10290"/>
</dbReference>
<organism evidence="1">
    <name type="scientific">Oryza barthii</name>
    <dbReference type="NCBI Taxonomy" id="65489"/>
    <lineage>
        <taxon>Eukaryota</taxon>
        <taxon>Viridiplantae</taxon>
        <taxon>Streptophyta</taxon>
        <taxon>Embryophyta</taxon>
        <taxon>Tracheophyta</taxon>
        <taxon>Spermatophyta</taxon>
        <taxon>Magnoliopsida</taxon>
        <taxon>Liliopsida</taxon>
        <taxon>Poales</taxon>
        <taxon>Poaceae</taxon>
        <taxon>BOP clade</taxon>
        <taxon>Oryzoideae</taxon>
        <taxon>Oryzeae</taxon>
        <taxon>Oryzinae</taxon>
        <taxon>Oryza</taxon>
    </lineage>
</organism>
<dbReference type="AlphaFoldDB" id="A0A0D3HKS8"/>
<dbReference type="EnsemblPlants" id="OBART11G10290.1">
    <property type="protein sequence ID" value="OBART11G10290.1"/>
    <property type="gene ID" value="OBART11G10290"/>
</dbReference>
<evidence type="ECO:0000313" key="2">
    <source>
        <dbReference type="Proteomes" id="UP000026960"/>
    </source>
</evidence>
<proteinExistence type="predicted"/>
<name>A0A0D3HKS8_9ORYZ</name>
<dbReference type="HOGENOM" id="CLU_187935_0_0_1"/>
<evidence type="ECO:0000313" key="1">
    <source>
        <dbReference type="EnsemblPlants" id="OBART11G10290.1"/>
    </source>
</evidence>
<sequence>MANATAGSSEEGDPSLGSSVWVDLAVLTSVGGLTECLRKSFSRAGTLPDWKYADFTSTGGRRVRVADPRLIAWPRACTISCPPLVSLLLYT</sequence>
<keyword evidence="2" id="KW-1185">Reference proteome</keyword>
<protein>
    <submittedName>
        <fullName evidence="1">Uncharacterized protein</fullName>
    </submittedName>
</protein>
<reference evidence="1" key="2">
    <citation type="submission" date="2015-03" db="UniProtKB">
        <authorList>
            <consortium name="EnsemblPlants"/>
        </authorList>
    </citation>
    <scope>IDENTIFICATION</scope>
</reference>
<accession>A0A0D3HKS8</accession>